<protein>
    <submittedName>
        <fullName evidence="3">Lactonase, 7-bladed beta-propeller domain protein</fullName>
    </submittedName>
</protein>
<gene>
    <name evidence="3" type="ORF">LEP1GSC203_2211</name>
</gene>
<dbReference type="InterPro" id="IPR011045">
    <property type="entry name" value="N2O_reductase_N"/>
</dbReference>
<dbReference type="Gene3D" id="2.130.10.10">
    <property type="entry name" value="YVTN repeat-like/Quinoprotein amine dehydrogenase"/>
    <property type="match status" value="3"/>
</dbReference>
<organism evidence="3 4">
    <name type="scientific">Leptospira terpstrae serovar Hualin str. LT 11-33 = ATCC 700639</name>
    <dbReference type="NCBI Taxonomy" id="1257025"/>
    <lineage>
        <taxon>Bacteria</taxon>
        <taxon>Pseudomonadati</taxon>
        <taxon>Spirochaetota</taxon>
        <taxon>Spirochaetia</taxon>
        <taxon>Leptospirales</taxon>
        <taxon>Leptospiraceae</taxon>
        <taxon>Leptospira</taxon>
    </lineage>
</organism>
<dbReference type="PANTHER" id="PTHR30344">
    <property type="entry name" value="6-PHOSPHOGLUCONOLACTONASE-RELATED"/>
    <property type="match status" value="1"/>
</dbReference>
<dbReference type="PANTHER" id="PTHR30344:SF1">
    <property type="entry name" value="6-PHOSPHOGLUCONOLACTONASE"/>
    <property type="match status" value="1"/>
</dbReference>
<dbReference type="InterPro" id="IPR050282">
    <property type="entry name" value="Cycloisomerase_2"/>
</dbReference>
<evidence type="ECO:0000256" key="1">
    <source>
        <dbReference type="ARBA" id="ARBA00005564"/>
    </source>
</evidence>
<dbReference type="GO" id="GO:0017057">
    <property type="term" value="F:6-phosphogluconolactonase activity"/>
    <property type="evidence" value="ECO:0007669"/>
    <property type="project" value="TreeGrafter"/>
</dbReference>
<dbReference type="GO" id="GO:0006006">
    <property type="term" value="P:glucose metabolic process"/>
    <property type="evidence" value="ECO:0007669"/>
    <property type="project" value="UniProtKB-KW"/>
</dbReference>
<keyword evidence="2" id="KW-0313">Glucose metabolism</keyword>
<name>N1VRT0_9LEPT</name>
<dbReference type="RefSeq" id="WP_002973172.1">
    <property type="nucleotide sequence ID" value="NZ_AOGW02000008.1"/>
</dbReference>
<dbReference type="Proteomes" id="UP000012371">
    <property type="component" value="Unassembled WGS sequence"/>
</dbReference>
<sequence>MKNQFYVVKLFFSFFLWFLNHQCAPTKLNGPCDPKSESFLLSALLEFGSTDETYLCPIFSGLNPLRVDYGTDFLVFRQGEPIVNLNPYTSEPIEHCESTPALPQGVNLNESTCAISGIPIVGMNSTKYFIFAKSRSKQTTIPLVIKSLFASKFVFVGSELGPINSYTINQTSGALNAGANIAGGVTEMEISPNQKYLTITSFSTNTITQLSINPTNGNLTLVGSLPSGGTPISIAYHPTKELLYLRNDFSITTFSVDLSSGDLNLIDSLPMSYTGLKSKIEVEPFGNYLYSINSNGNMIDTYRVDPISGLLNGNPIQSISTVYKPNEFVNSATGKSIYTVNSLDNNVSIFQIDTSSGILNTYYLPSPTTGVGLNSIVGDPTGRFVYGTNTDSETVAKFGTNPVNGDLYSLLPFTTSTGALTRPMGIATDTQGRFLYITNFQANNVGIYLINQNDGSLIPNGTVGSTNFPTDIVTAGVNP</sequence>
<dbReference type="EMBL" id="AOGW02000008">
    <property type="protein sequence ID" value="EMY62424.1"/>
    <property type="molecule type" value="Genomic_DNA"/>
</dbReference>
<dbReference type="InterPro" id="IPR015943">
    <property type="entry name" value="WD40/YVTN_repeat-like_dom_sf"/>
</dbReference>
<keyword evidence="4" id="KW-1185">Reference proteome</keyword>
<comment type="similarity">
    <text evidence="1">Belongs to the cycloisomerase 2 family.</text>
</comment>
<dbReference type="SUPFAM" id="SSF50974">
    <property type="entry name" value="Nitrous oxide reductase, N-terminal domain"/>
    <property type="match status" value="1"/>
</dbReference>
<proteinExistence type="inferred from homology"/>
<comment type="caution">
    <text evidence="3">The sequence shown here is derived from an EMBL/GenBank/DDBJ whole genome shotgun (WGS) entry which is preliminary data.</text>
</comment>
<keyword evidence="2" id="KW-0119">Carbohydrate metabolism</keyword>
<evidence type="ECO:0000313" key="3">
    <source>
        <dbReference type="EMBL" id="EMY62424.1"/>
    </source>
</evidence>
<dbReference type="AlphaFoldDB" id="N1VRT0"/>
<evidence type="ECO:0000256" key="2">
    <source>
        <dbReference type="ARBA" id="ARBA00022526"/>
    </source>
</evidence>
<dbReference type="Pfam" id="PF10282">
    <property type="entry name" value="Lactonase"/>
    <property type="match status" value="2"/>
</dbReference>
<dbReference type="OrthoDB" id="318756at2"/>
<dbReference type="InterPro" id="IPR019405">
    <property type="entry name" value="Lactonase_7-beta_prop"/>
</dbReference>
<reference evidence="3" key="1">
    <citation type="submission" date="2013-03" db="EMBL/GenBank/DDBJ databases">
        <authorList>
            <person name="Harkins D.M."/>
            <person name="Durkin A.S."/>
            <person name="Brinkac L.M."/>
            <person name="Haft D.H."/>
            <person name="Selengut J.D."/>
            <person name="Sanka R."/>
            <person name="DePew J."/>
            <person name="Purushe J."/>
            <person name="Hartskeerl R.A."/>
            <person name="Ahmed A."/>
            <person name="van der Linden H."/>
            <person name="Goris M.G.A."/>
            <person name="Vinetz J.M."/>
            <person name="Sutton G.G."/>
            <person name="Nierman W.C."/>
            <person name="Fouts D.E."/>
        </authorList>
    </citation>
    <scope>NUCLEOTIDE SEQUENCE [LARGE SCALE GENOMIC DNA]</scope>
    <source>
        <strain evidence="3">LT 11-33</strain>
    </source>
</reference>
<evidence type="ECO:0000313" key="4">
    <source>
        <dbReference type="Proteomes" id="UP000012371"/>
    </source>
</evidence>
<accession>N1VRT0</accession>